<accession>A0A1I5CKT2</accession>
<keyword evidence="2" id="KW-0464">Manganese</keyword>
<dbReference type="InterPro" id="IPR036264">
    <property type="entry name" value="Bact_exopeptidase_dim_dom"/>
</dbReference>
<feature type="binding site" evidence="2">
    <location>
        <position position="371"/>
    </location>
    <ligand>
        <name>Mn(2+)</name>
        <dbReference type="ChEBI" id="CHEBI:29035"/>
        <label>2</label>
    </ligand>
</feature>
<feature type="binding site" evidence="2">
    <location>
        <position position="105"/>
    </location>
    <ligand>
        <name>Mn(2+)</name>
        <dbReference type="ChEBI" id="CHEBI:29035"/>
        <label>2</label>
    </ligand>
</feature>
<keyword evidence="1 4" id="KW-0378">Hydrolase</keyword>
<dbReference type="EMBL" id="FOWE01000001">
    <property type="protein sequence ID" value="SFN87513.1"/>
    <property type="molecule type" value="Genomic_DNA"/>
</dbReference>
<evidence type="ECO:0000256" key="1">
    <source>
        <dbReference type="ARBA" id="ARBA00022801"/>
    </source>
</evidence>
<evidence type="ECO:0000256" key="2">
    <source>
        <dbReference type="PIRSR" id="PIRSR005962-1"/>
    </source>
</evidence>
<dbReference type="NCBIfam" id="TIGR01891">
    <property type="entry name" value="amidohydrolases"/>
    <property type="match status" value="1"/>
</dbReference>
<sequence>MSRSEALREDARAMQGELVELRHRLHRQPEVGLQLPRTQETVLAALEGLGLEVSTGTSTTSVTAVLRGGRRGPAVLLRGDMDALPVQEETGLAFSSEVEGVMHACGHDLHTAMLVGAARLLHAHRETLAGDVVFMFQPGEEGWDGAGHMLAEGVLDAAGQRVSSAYGMHVMSAMNPRGQFTTRPGTLMAASDELRVTVRGAGGHGSAPHLAKDPVTVAAQLVGDLQTMVTRTFDVFDPVILTVGLFHAGTKRNIIPDEATFQATVRTFSAEARDRMREASVLLCRSVAAGYGLEADAQYLEEYPVTVNAPDHAAFAAAVATEVFGADRYAPRVFPHAGSEDFSRVLEAVPGCYLFLGATVGEDWSTAPNNHSPRAQFSDEVLADGVLLHAELAVRALERDAAGTVAATG</sequence>
<dbReference type="Proteomes" id="UP000183642">
    <property type="component" value="Unassembled WGS sequence"/>
</dbReference>
<dbReference type="SUPFAM" id="SSF55031">
    <property type="entry name" value="Bacterial exopeptidase dimerisation domain"/>
    <property type="match status" value="1"/>
</dbReference>
<keyword evidence="2" id="KW-0479">Metal-binding</keyword>
<dbReference type="GO" id="GO:0050118">
    <property type="term" value="F:N-acetyldiaminopimelate deacetylase activity"/>
    <property type="evidence" value="ECO:0007669"/>
    <property type="project" value="UniProtKB-ARBA"/>
</dbReference>
<evidence type="ECO:0000313" key="4">
    <source>
        <dbReference type="EMBL" id="SFN87513.1"/>
    </source>
</evidence>
<dbReference type="AlphaFoldDB" id="A0A1I5CKT2"/>
<dbReference type="PIRSF" id="PIRSF005962">
    <property type="entry name" value="Pept_M20D_amidohydro"/>
    <property type="match status" value="1"/>
</dbReference>
<gene>
    <name evidence="4" type="ORF">SAMN05660359_00375</name>
</gene>
<organism evidence="4 5">
    <name type="scientific">Geodermatophilus obscurus</name>
    <dbReference type="NCBI Taxonomy" id="1861"/>
    <lineage>
        <taxon>Bacteria</taxon>
        <taxon>Bacillati</taxon>
        <taxon>Actinomycetota</taxon>
        <taxon>Actinomycetes</taxon>
        <taxon>Geodermatophilales</taxon>
        <taxon>Geodermatophilaceae</taxon>
        <taxon>Geodermatophilus</taxon>
    </lineage>
</organism>
<reference evidence="5" key="1">
    <citation type="submission" date="2016-10" db="EMBL/GenBank/DDBJ databases">
        <authorList>
            <person name="Varghese N."/>
            <person name="Submissions S."/>
        </authorList>
    </citation>
    <scope>NUCLEOTIDE SEQUENCE [LARGE SCALE GENOMIC DNA]</scope>
    <source>
        <strain evidence="5">DSM 43161</strain>
    </source>
</reference>
<dbReference type="PANTHER" id="PTHR11014">
    <property type="entry name" value="PEPTIDASE M20 FAMILY MEMBER"/>
    <property type="match status" value="1"/>
</dbReference>
<feature type="binding site" evidence="2">
    <location>
        <position position="169"/>
    </location>
    <ligand>
        <name>Mn(2+)</name>
        <dbReference type="ChEBI" id="CHEBI:29035"/>
        <label>2</label>
    </ligand>
</feature>
<feature type="domain" description="Peptidase M20 dimerisation" evidence="3">
    <location>
        <begin position="194"/>
        <end position="280"/>
    </location>
</feature>
<dbReference type="Pfam" id="PF01546">
    <property type="entry name" value="Peptidase_M20"/>
    <property type="match status" value="1"/>
</dbReference>
<dbReference type="RefSeq" id="WP_244273962.1">
    <property type="nucleotide sequence ID" value="NZ_FOWE01000001.1"/>
</dbReference>
<dbReference type="Pfam" id="PF07687">
    <property type="entry name" value="M20_dimer"/>
    <property type="match status" value="1"/>
</dbReference>
<evidence type="ECO:0000313" key="5">
    <source>
        <dbReference type="Proteomes" id="UP000183642"/>
    </source>
</evidence>
<dbReference type="CDD" id="cd03886">
    <property type="entry name" value="M20_Acy1"/>
    <property type="match status" value="1"/>
</dbReference>
<keyword evidence="5" id="KW-1185">Reference proteome</keyword>
<dbReference type="InterPro" id="IPR017439">
    <property type="entry name" value="Amidohydrolase"/>
</dbReference>
<dbReference type="SUPFAM" id="SSF53187">
    <property type="entry name" value="Zn-dependent exopeptidases"/>
    <property type="match status" value="1"/>
</dbReference>
<evidence type="ECO:0000259" key="3">
    <source>
        <dbReference type="Pfam" id="PF07687"/>
    </source>
</evidence>
<comment type="cofactor">
    <cofactor evidence="2">
        <name>Mn(2+)</name>
        <dbReference type="ChEBI" id="CHEBI:29035"/>
    </cofactor>
    <text evidence="2">The Mn(2+) ion enhances activity.</text>
</comment>
<feature type="binding site" evidence="2">
    <location>
        <position position="107"/>
    </location>
    <ligand>
        <name>Mn(2+)</name>
        <dbReference type="ChEBI" id="CHEBI:29035"/>
        <label>2</label>
    </ligand>
</feature>
<dbReference type="InterPro" id="IPR002933">
    <property type="entry name" value="Peptidase_M20"/>
</dbReference>
<dbReference type="Gene3D" id="3.40.630.10">
    <property type="entry name" value="Zn peptidases"/>
    <property type="match status" value="1"/>
</dbReference>
<dbReference type="GO" id="GO:0019877">
    <property type="term" value="P:diaminopimelate biosynthetic process"/>
    <property type="evidence" value="ECO:0007669"/>
    <property type="project" value="UniProtKB-ARBA"/>
</dbReference>
<proteinExistence type="predicted"/>
<name>A0A1I5CKT2_9ACTN</name>
<dbReference type="InterPro" id="IPR011650">
    <property type="entry name" value="Peptidase_M20_dimer"/>
</dbReference>
<dbReference type="Gene3D" id="3.30.70.360">
    <property type="match status" value="1"/>
</dbReference>
<dbReference type="GO" id="GO:0046872">
    <property type="term" value="F:metal ion binding"/>
    <property type="evidence" value="ECO:0007669"/>
    <property type="project" value="UniProtKB-KW"/>
</dbReference>
<dbReference type="FunFam" id="3.30.70.360:FF:000001">
    <property type="entry name" value="N-acetyldiaminopimelate deacetylase"/>
    <property type="match status" value="1"/>
</dbReference>
<feature type="binding site" evidence="2">
    <location>
        <position position="141"/>
    </location>
    <ligand>
        <name>Mn(2+)</name>
        <dbReference type="ChEBI" id="CHEBI:29035"/>
        <label>2</label>
    </ligand>
</feature>
<dbReference type="PANTHER" id="PTHR11014:SF63">
    <property type="entry name" value="METALLOPEPTIDASE, PUTATIVE (AFU_ORTHOLOGUE AFUA_6G09600)-RELATED"/>
    <property type="match status" value="1"/>
</dbReference>
<protein>
    <submittedName>
        <fullName evidence="4">Hippurate hydrolase</fullName>
    </submittedName>
</protein>